<reference evidence="2 3" key="1">
    <citation type="submission" date="2014-02" db="EMBL/GenBank/DDBJ databases">
        <title>Whole genome sequence of Sphingobium chlorophenolicum NBRC 16172.</title>
        <authorList>
            <person name="Gan H.M."/>
            <person name="Gan H.Y."/>
            <person name="Chew T.H."/>
            <person name="Savka M.A."/>
        </authorList>
    </citation>
    <scope>NUCLEOTIDE SEQUENCE [LARGE SCALE GENOMIC DNA]</scope>
    <source>
        <strain evidence="2 3">NBRC 16172</strain>
    </source>
</reference>
<dbReference type="Pfam" id="PF07045">
    <property type="entry name" value="DUF1330"/>
    <property type="match status" value="1"/>
</dbReference>
<name>A0A081RAX4_SPHCR</name>
<dbReference type="AlphaFoldDB" id="A0A081RAX4"/>
<dbReference type="SUPFAM" id="SSF54909">
    <property type="entry name" value="Dimeric alpha+beta barrel"/>
    <property type="match status" value="1"/>
</dbReference>
<dbReference type="PATRIC" id="fig|46429.4.peg.3402"/>
<dbReference type="eggNOG" id="COG5470">
    <property type="taxonomic scope" value="Bacteria"/>
</dbReference>
<evidence type="ECO:0000313" key="3">
    <source>
        <dbReference type="Proteomes" id="UP000028411"/>
    </source>
</evidence>
<dbReference type="EMBL" id="JFHR01000045">
    <property type="protein sequence ID" value="KEQ52347.1"/>
    <property type="molecule type" value="Genomic_DNA"/>
</dbReference>
<gene>
    <name evidence="2" type="ORF">BV95_03414</name>
</gene>
<evidence type="ECO:0000313" key="2">
    <source>
        <dbReference type="EMBL" id="KEQ52347.1"/>
    </source>
</evidence>
<feature type="domain" description="DUF1330" evidence="1">
    <location>
        <begin position="3"/>
        <end position="92"/>
    </location>
</feature>
<organism evidence="2 3">
    <name type="scientific">Sphingobium chlorophenolicum</name>
    <dbReference type="NCBI Taxonomy" id="46429"/>
    <lineage>
        <taxon>Bacteria</taxon>
        <taxon>Pseudomonadati</taxon>
        <taxon>Pseudomonadota</taxon>
        <taxon>Alphaproteobacteria</taxon>
        <taxon>Sphingomonadales</taxon>
        <taxon>Sphingomonadaceae</taxon>
        <taxon>Sphingobium</taxon>
    </lineage>
</organism>
<sequence length="95" mass="10745">MAVYTIAQVKIHDQETYDKYKVQFGPILHEYGGRLVAADEQPLVEEGEWAYEKIVILEFDDMAAFRAFADSESYKKIAAHRHAGADSLILVAKGR</sequence>
<dbReference type="InterPro" id="IPR011008">
    <property type="entry name" value="Dimeric_a/b-barrel"/>
</dbReference>
<evidence type="ECO:0000259" key="1">
    <source>
        <dbReference type="Pfam" id="PF07045"/>
    </source>
</evidence>
<dbReference type="Proteomes" id="UP000028411">
    <property type="component" value="Unassembled WGS sequence"/>
</dbReference>
<dbReference type="PANTHER" id="PTHR41521:SF4">
    <property type="entry name" value="BLR0684 PROTEIN"/>
    <property type="match status" value="1"/>
</dbReference>
<proteinExistence type="predicted"/>
<dbReference type="PANTHER" id="PTHR41521">
    <property type="match status" value="1"/>
</dbReference>
<dbReference type="Gene3D" id="3.30.70.100">
    <property type="match status" value="1"/>
</dbReference>
<protein>
    <recommendedName>
        <fullName evidence="1">DUF1330 domain-containing protein</fullName>
    </recommendedName>
</protein>
<dbReference type="RefSeq" id="WP_013849295.1">
    <property type="nucleotide sequence ID" value="NZ_JFHR01000045.1"/>
</dbReference>
<accession>A0A081RAX4</accession>
<comment type="caution">
    <text evidence="2">The sequence shown here is derived from an EMBL/GenBank/DDBJ whole genome shotgun (WGS) entry which is preliminary data.</text>
</comment>
<dbReference type="OrthoDB" id="9806380at2"/>
<dbReference type="InterPro" id="IPR010753">
    <property type="entry name" value="DUF1330"/>
</dbReference>